<dbReference type="EMBL" id="CP054803">
    <property type="protein sequence ID" value="QKU20098.1"/>
    <property type="molecule type" value="Genomic_DNA"/>
</dbReference>
<dbReference type="EMBL" id="JAVDSC010000005">
    <property type="protein sequence ID" value="MDR6629608.1"/>
    <property type="molecule type" value="Genomic_DNA"/>
</dbReference>
<dbReference type="Proteomes" id="UP001262767">
    <property type="component" value="Unassembled WGS sequence"/>
</dbReference>
<gene>
    <name evidence="3" type="ORF">FOB19_00705</name>
    <name evidence="2" type="ORF">J2X86_001649</name>
    <name evidence="1" type="ORF">Q8G51_13085</name>
</gene>
<dbReference type="Proteomes" id="UP001242129">
    <property type="component" value="Unassembled WGS sequence"/>
</dbReference>
<organism evidence="3 4">
    <name type="scientific">Acinetobacter lwoffii</name>
    <dbReference type="NCBI Taxonomy" id="28090"/>
    <lineage>
        <taxon>Bacteria</taxon>
        <taxon>Pseudomonadati</taxon>
        <taxon>Pseudomonadota</taxon>
        <taxon>Gammaproteobacteria</taxon>
        <taxon>Moraxellales</taxon>
        <taxon>Moraxellaceae</taxon>
        <taxon>Acinetobacter</taxon>
    </lineage>
</organism>
<evidence type="ECO:0000313" key="2">
    <source>
        <dbReference type="EMBL" id="MDR6629608.1"/>
    </source>
</evidence>
<evidence type="ECO:0000313" key="4">
    <source>
        <dbReference type="Proteomes" id="UP000509126"/>
    </source>
</evidence>
<evidence type="ECO:0000313" key="1">
    <source>
        <dbReference type="EMBL" id="MDP1448696.1"/>
    </source>
</evidence>
<dbReference type="AlphaFoldDB" id="A0A6N1KQ82"/>
<protein>
    <recommendedName>
        <fullName evidence="5">DUF2946 domain-containing protein</fullName>
    </recommendedName>
</protein>
<reference evidence="2" key="3">
    <citation type="submission" date="2023-07" db="EMBL/GenBank/DDBJ databases">
        <title>Sorghum-associated microbial communities from plants grown in Nebraska, USA.</title>
        <authorList>
            <person name="Schachtman D."/>
        </authorList>
    </citation>
    <scope>NUCLEOTIDE SEQUENCE</scope>
    <source>
        <strain evidence="2">BE44</strain>
    </source>
</reference>
<accession>A0A6N1KQ82</accession>
<proteinExistence type="predicted"/>
<evidence type="ECO:0008006" key="5">
    <source>
        <dbReference type="Google" id="ProtNLM"/>
    </source>
</evidence>
<dbReference type="EMBL" id="JAUUUS010000303">
    <property type="protein sequence ID" value="MDP1448696.1"/>
    <property type="molecule type" value="Genomic_DNA"/>
</dbReference>
<evidence type="ECO:0000313" key="3">
    <source>
        <dbReference type="EMBL" id="QKU20098.1"/>
    </source>
</evidence>
<dbReference type="RefSeq" id="WP_005267669.1">
    <property type="nucleotide sequence ID" value="NZ_CAYTBE010000029.1"/>
</dbReference>
<reference evidence="1" key="2">
    <citation type="submission" date="2023-07" db="EMBL/GenBank/DDBJ databases">
        <title>Dynamics of blaOXA-23 gene transmission in Acinetobacter spp. from contaminated veterinary surfaces.</title>
        <authorList>
            <person name="Moreira Da Silva J."/>
            <person name="Menezes J."/>
            <person name="Fernandes L."/>
            <person name="Marques C."/>
            <person name="Amaral A."/>
            <person name="Timofte D."/>
            <person name="Pomba C."/>
        </authorList>
    </citation>
    <scope>NUCLEOTIDE SEQUENCE</scope>
    <source>
        <strain evidence="1">CMVB11Z4A1</strain>
    </source>
</reference>
<name>A0A6N1KQ82_ACILW</name>
<dbReference type="Proteomes" id="UP000509126">
    <property type="component" value="Chromosome"/>
</dbReference>
<sequence length="140" mass="15555">MLIRLVKQIWLVMLVVFAIGWSSVSVASANTMHLVMPSEKTNPHCLEMTKPSASHSLHKTDHHQDQELIQPDCVSDSTQQSSDCLDCGTMACQNLVTSLPITTPELSVPDHGYPEKTLLPAYHAQHLAGYWQEILRPPKA</sequence>
<reference evidence="3 4" key="1">
    <citation type="submission" date="2019-11" db="EMBL/GenBank/DDBJ databases">
        <title>FDA dAtabase for Regulatory Grade micrObial Sequences (FDA-ARGOS): Supporting development and validation of Infectious Disease Dx tests.</title>
        <authorList>
            <person name="Patel R."/>
            <person name="Rucinski S."/>
            <person name="Tallon L."/>
            <person name="Sadzewicz L."/>
            <person name="Vavikolanu K."/>
            <person name="Mehta A."/>
            <person name="Aluvathingal J."/>
            <person name="Nadendla S."/>
            <person name="Nandy P."/>
            <person name="Geyer C."/>
            <person name="Yan Y."/>
            <person name="Sichtig H."/>
        </authorList>
    </citation>
    <scope>NUCLEOTIDE SEQUENCE [LARGE SCALE GENOMIC DNA]</scope>
    <source>
        <strain evidence="3 4">FDAARGOS_557</strain>
    </source>
</reference>